<dbReference type="Pfam" id="PF17932">
    <property type="entry name" value="TetR_C_24"/>
    <property type="match status" value="1"/>
</dbReference>
<dbReference type="InterPro" id="IPR001647">
    <property type="entry name" value="HTH_TetR"/>
</dbReference>
<dbReference type="RefSeq" id="WP_073192204.1">
    <property type="nucleotide sequence ID" value="NZ_FQTW01000002.1"/>
</dbReference>
<dbReference type="EMBL" id="FQTW01000002">
    <property type="protein sequence ID" value="SHE51468.1"/>
    <property type="molecule type" value="Genomic_DNA"/>
</dbReference>
<gene>
    <name evidence="4" type="ORF">SAMN05444278_102175</name>
</gene>
<keyword evidence="5" id="KW-1185">Reference proteome</keyword>
<dbReference type="Pfam" id="PF00440">
    <property type="entry name" value="TetR_N"/>
    <property type="match status" value="1"/>
</dbReference>
<evidence type="ECO:0000313" key="4">
    <source>
        <dbReference type="EMBL" id="SHE51468.1"/>
    </source>
</evidence>
<organism evidence="4 5">
    <name type="scientific">Psychroflexus salarius</name>
    <dbReference type="NCBI Taxonomy" id="1155689"/>
    <lineage>
        <taxon>Bacteria</taxon>
        <taxon>Pseudomonadati</taxon>
        <taxon>Bacteroidota</taxon>
        <taxon>Flavobacteriia</taxon>
        <taxon>Flavobacteriales</taxon>
        <taxon>Flavobacteriaceae</taxon>
        <taxon>Psychroflexus</taxon>
    </lineage>
</organism>
<keyword evidence="1 2" id="KW-0238">DNA-binding</keyword>
<dbReference type="InterPro" id="IPR041490">
    <property type="entry name" value="KstR2_TetR_C"/>
</dbReference>
<name>A0A1M4U409_9FLAO</name>
<dbReference type="STRING" id="1155689.SAMN05444278_102175"/>
<protein>
    <submittedName>
        <fullName evidence="4">Transcriptional regulator, TetR family</fullName>
    </submittedName>
</protein>
<dbReference type="PRINTS" id="PR00455">
    <property type="entry name" value="HTHTETR"/>
</dbReference>
<dbReference type="InterPro" id="IPR009057">
    <property type="entry name" value="Homeodomain-like_sf"/>
</dbReference>
<dbReference type="Gene3D" id="1.10.357.10">
    <property type="entry name" value="Tetracycline Repressor, domain 2"/>
    <property type="match status" value="1"/>
</dbReference>
<evidence type="ECO:0000256" key="2">
    <source>
        <dbReference type="PROSITE-ProRule" id="PRU00335"/>
    </source>
</evidence>
<sequence length="192" mass="21985">MTRRDEIIKQAGLLFSLKGYSAVSMRDIAKAVDIKAASLYNHLPSKQAILEAIVLNLANTFVNHIHDVNQNPSFSTRQKLSEIIQQHIDLSLQQPESVAVLNTEWIHLNGEALDKFKAKRFTYEQELREIIKNGIQEQSITKRDPEVILFSILSTLRTLNLWVAKRKHLTVEDLKADLETILLYGIIRQNKS</sequence>
<accession>A0A1M4U409</accession>
<evidence type="ECO:0000313" key="5">
    <source>
        <dbReference type="Proteomes" id="UP000184462"/>
    </source>
</evidence>
<dbReference type="PANTHER" id="PTHR43479">
    <property type="entry name" value="ACREF/ENVCD OPERON REPRESSOR-RELATED"/>
    <property type="match status" value="1"/>
</dbReference>
<dbReference type="OrthoDB" id="9814200at2"/>
<dbReference type="PROSITE" id="PS50977">
    <property type="entry name" value="HTH_TETR_2"/>
    <property type="match status" value="1"/>
</dbReference>
<dbReference type="GO" id="GO:0003677">
    <property type="term" value="F:DNA binding"/>
    <property type="evidence" value="ECO:0007669"/>
    <property type="project" value="UniProtKB-UniRule"/>
</dbReference>
<evidence type="ECO:0000259" key="3">
    <source>
        <dbReference type="PROSITE" id="PS50977"/>
    </source>
</evidence>
<dbReference type="AlphaFoldDB" id="A0A1M4U409"/>
<dbReference type="InterPro" id="IPR050624">
    <property type="entry name" value="HTH-type_Tx_Regulator"/>
</dbReference>
<dbReference type="Gene3D" id="1.10.10.60">
    <property type="entry name" value="Homeodomain-like"/>
    <property type="match status" value="1"/>
</dbReference>
<dbReference type="Proteomes" id="UP000184462">
    <property type="component" value="Unassembled WGS sequence"/>
</dbReference>
<dbReference type="InterPro" id="IPR036271">
    <property type="entry name" value="Tet_transcr_reg_TetR-rel_C_sf"/>
</dbReference>
<dbReference type="SUPFAM" id="SSF48498">
    <property type="entry name" value="Tetracyclin repressor-like, C-terminal domain"/>
    <property type="match status" value="1"/>
</dbReference>
<dbReference type="SUPFAM" id="SSF46689">
    <property type="entry name" value="Homeodomain-like"/>
    <property type="match status" value="1"/>
</dbReference>
<reference evidence="4 5" key="1">
    <citation type="submission" date="2016-11" db="EMBL/GenBank/DDBJ databases">
        <authorList>
            <person name="Jaros S."/>
            <person name="Januszkiewicz K."/>
            <person name="Wedrychowicz H."/>
        </authorList>
    </citation>
    <scope>NUCLEOTIDE SEQUENCE [LARGE SCALE GENOMIC DNA]</scope>
    <source>
        <strain evidence="4 5">DSM 25661</strain>
    </source>
</reference>
<evidence type="ECO:0000256" key="1">
    <source>
        <dbReference type="ARBA" id="ARBA00023125"/>
    </source>
</evidence>
<proteinExistence type="predicted"/>
<feature type="domain" description="HTH tetR-type" evidence="3">
    <location>
        <begin position="1"/>
        <end position="61"/>
    </location>
</feature>
<feature type="DNA-binding region" description="H-T-H motif" evidence="2">
    <location>
        <begin position="24"/>
        <end position="43"/>
    </location>
</feature>
<dbReference type="PANTHER" id="PTHR43479:SF11">
    <property type="entry name" value="ACREF_ENVCD OPERON REPRESSOR-RELATED"/>
    <property type="match status" value="1"/>
</dbReference>